<dbReference type="Gene3D" id="1.20.1530.20">
    <property type="match status" value="1"/>
</dbReference>
<dbReference type="GO" id="GO:0016020">
    <property type="term" value="C:membrane"/>
    <property type="evidence" value="ECO:0007669"/>
    <property type="project" value="UniProtKB-SubCell"/>
</dbReference>
<accession>A0AAV6GFN2</accession>
<evidence type="ECO:0008006" key="16">
    <source>
        <dbReference type="Google" id="ProtNLM"/>
    </source>
</evidence>
<dbReference type="InterPro" id="IPR004710">
    <property type="entry name" value="Bilac:Na_transpt"/>
</dbReference>
<dbReference type="PANTHER" id="PTHR10361">
    <property type="entry name" value="SODIUM-BILE ACID COTRANSPORTER"/>
    <property type="match status" value="1"/>
</dbReference>
<evidence type="ECO:0000256" key="7">
    <source>
        <dbReference type="ARBA" id="ARBA00023053"/>
    </source>
</evidence>
<dbReference type="Pfam" id="PF01758">
    <property type="entry name" value="SBF"/>
    <property type="match status" value="1"/>
</dbReference>
<feature type="transmembrane region" description="Helical" evidence="13">
    <location>
        <begin position="90"/>
        <end position="113"/>
    </location>
</feature>
<evidence type="ECO:0000256" key="5">
    <source>
        <dbReference type="ARBA" id="ARBA00022847"/>
    </source>
</evidence>
<evidence type="ECO:0000313" key="15">
    <source>
        <dbReference type="Proteomes" id="UP000823561"/>
    </source>
</evidence>
<keyword evidence="5" id="KW-0769">Symport</keyword>
<keyword evidence="4 13" id="KW-0812">Transmembrane</keyword>
<comment type="caution">
    <text evidence="14">The sequence shown here is derived from an EMBL/GenBank/DDBJ whole genome shotgun (WGS) entry which is preliminary data.</text>
</comment>
<feature type="transmembrane region" description="Helical" evidence="13">
    <location>
        <begin position="285"/>
        <end position="305"/>
    </location>
</feature>
<dbReference type="InterPro" id="IPR002657">
    <property type="entry name" value="BilAc:Na_symport/Acr3"/>
</dbReference>
<feature type="transmembrane region" description="Helical" evidence="13">
    <location>
        <begin position="190"/>
        <end position="212"/>
    </location>
</feature>
<proteinExistence type="inferred from homology"/>
<gene>
    <name evidence="14" type="ORF">AALO_G00169180</name>
</gene>
<evidence type="ECO:0000256" key="10">
    <source>
        <dbReference type="ARBA" id="ARBA00023136"/>
    </source>
</evidence>
<evidence type="ECO:0000256" key="8">
    <source>
        <dbReference type="ARBA" id="ARBA00023055"/>
    </source>
</evidence>
<dbReference type="GO" id="GO:0008508">
    <property type="term" value="F:bile acid:sodium symporter activity"/>
    <property type="evidence" value="ECO:0007669"/>
    <property type="project" value="TreeGrafter"/>
</dbReference>
<evidence type="ECO:0000256" key="13">
    <source>
        <dbReference type="SAM" id="Phobius"/>
    </source>
</evidence>
<keyword evidence="3" id="KW-0813">Transport</keyword>
<evidence type="ECO:0000256" key="1">
    <source>
        <dbReference type="ARBA" id="ARBA00004141"/>
    </source>
</evidence>
<dbReference type="FunFam" id="1.20.1530.20:FF:000010">
    <property type="entry name" value="Solute carrier family 10 member 6"/>
    <property type="match status" value="1"/>
</dbReference>
<keyword evidence="7" id="KW-0915">Sodium</keyword>
<keyword evidence="15" id="KW-1185">Reference proteome</keyword>
<dbReference type="NCBIfam" id="TIGR00841">
    <property type="entry name" value="bass"/>
    <property type="match status" value="1"/>
</dbReference>
<name>A0AAV6GFN2_9TELE</name>
<evidence type="ECO:0000256" key="6">
    <source>
        <dbReference type="ARBA" id="ARBA00022989"/>
    </source>
</evidence>
<keyword evidence="6 13" id="KW-1133">Transmembrane helix</keyword>
<keyword evidence="8" id="KW-0445">Lipid transport</keyword>
<organism evidence="14 15">
    <name type="scientific">Alosa alosa</name>
    <name type="common">allis shad</name>
    <dbReference type="NCBI Taxonomy" id="278164"/>
    <lineage>
        <taxon>Eukaryota</taxon>
        <taxon>Metazoa</taxon>
        <taxon>Chordata</taxon>
        <taxon>Craniata</taxon>
        <taxon>Vertebrata</taxon>
        <taxon>Euteleostomi</taxon>
        <taxon>Actinopterygii</taxon>
        <taxon>Neopterygii</taxon>
        <taxon>Teleostei</taxon>
        <taxon>Clupei</taxon>
        <taxon>Clupeiformes</taxon>
        <taxon>Clupeoidei</taxon>
        <taxon>Clupeidae</taxon>
        <taxon>Alosa</taxon>
    </lineage>
</organism>
<evidence type="ECO:0000256" key="9">
    <source>
        <dbReference type="ARBA" id="ARBA00023065"/>
    </source>
</evidence>
<evidence type="ECO:0000256" key="2">
    <source>
        <dbReference type="ARBA" id="ARBA00006528"/>
    </source>
</evidence>
<dbReference type="Proteomes" id="UP000823561">
    <property type="component" value="Chromosome 12"/>
</dbReference>
<dbReference type="AlphaFoldDB" id="A0AAV6GFN2"/>
<keyword evidence="10 13" id="KW-0472">Membrane</keyword>
<keyword evidence="9" id="KW-0406">Ion transport</keyword>
<feature type="transmembrane region" description="Helical" evidence="13">
    <location>
        <begin position="155"/>
        <end position="178"/>
    </location>
</feature>
<dbReference type="EMBL" id="JADWDJ010000012">
    <property type="protein sequence ID" value="KAG5272777.1"/>
    <property type="molecule type" value="Genomic_DNA"/>
</dbReference>
<dbReference type="PANTHER" id="PTHR10361:SF55">
    <property type="entry name" value="SODIUM-DEPENDENT ORGANIC ANION TRANSPORTER"/>
    <property type="match status" value="1"/>
</dbReference>
<reference evidence="14" key="1">
    <citation type="submission" date="2020-10" db="EMBL/GenBank/DDBJ databases">
        <title>Chromosome-scale genome assembly of the Allis shad, Alosa alosa.</title>
        <authorList>
            <person name="Margot Z."/>
            <person name="Christophe K."/>
            <person name="Cabau C."/>
            <person name="Louis A."/>
            <person name="Berthelot C."/>
            <person name="Parey E."/>
            <person name="Roest Crollius H."/>
            <person name="Montfort J."/>
            <person name="Robinson-Rechavi M."/>
            <person name="Bucao C."/>
            <person name="Bouchez O."/>
            <person name="Gislard M."/>
            <person name="Lluch J."/>
            <person name="Milhes M."/>
            <person name="Lampietro C."/>
            <person name="Lopez Roques C."/>
            <person name="Donnadieu C."/>
            <person name="Braasch I."/>
            <person name="Desvignes T."/>
            <person name="Postlethwait J."/>
            <person name="Bobe J."/>
            <person name="Guiguen Y."/>
        </authorList>
    </citation>
    <scope>NUCLEOTIDE SEQUENCE</scope>
    <source>
        <strain evidence="14">M-15738</strain>
        <tissue evidence="14">Blood</tissue>
    </source>
</reference>
<evidence type="ECO:0000256" key="4">
    <source>
        <dbReference type="ARBA" id="ARBA00022692"/>
    </source>
</evidence>
<comment type="similarity">
    <text evidence="2">Belongs to the bile acid:sodium symporter (BASS) (TC 2.A.28) family.</text>
</comment>
<comment type="subcellular location">
    <subcellularLocation>
        <location evidence="1">Membrane</location>
        <topology evidence="1">Multi-pass membrane protein</topology>
    </subcellularLocation>
</comment>
<evidence type="ECO:0000256" key="3">
    <source>
        <dbReference type="ARBA" id="ARBA00022448"/>
    </source>
</evidence>
<protein>
    <recommendedName>
        <fullName evidence="16">Solute carrier family 10 member 6</fullName>
    </recommendedName>
</protein>
<sequence>MLNSSIIEVGQVSNTTLDGLGTTLHQALNIILTILLAVVVFALGCTVEIGMVLTHVRRPWGILVGILCQFGVMPLTAFLLALTLNVRPVQAIAILIMGCCPGGTISNIITYWIDGDMDLSITMTSLSTILAMGMMPLCLLVYSRSWVETGSIRVPYIQIGITLVSLIVPVACGVFVNYKWPKAAKVILKVGSVVGCVLLMIVGVASALLYRGSWNTDAAMVIVGLIFPMIGFTAGFTTAILARQPWPRCRTIALETGAQNVQICTTVLQLSFSPQDLVQMFTFPLIYGSFQLTFGLLLITVYQIYKRISTCKSDGSVLPDQALQSCPSANSGQGEVNISFEPDLSVQSSSN</sequence>
<feature type="transmembrane region" description="Helical" evidence="13">
    <location>
        <begin position="30"/>
        <end position="53"/>
    </location>
</feature>
<feature type="transmembrane region" description="Helical" evidence="13">
    <location>
        <begin position="60"/>
        <end position="84"/>
    </location>
</feature>
<evidence type="ECO:0000313" key="14">
    <source>
        <dbReference type="EMBL" id="KAG5272777.1"/>
    </source>
</evidence>
<feature type="transmembrane region" description="Helical" evidence="13">
    <location>
        <begin position="218"/>
        <end position="242"/>
    </location>
</feature>
<keyword evidence="12" id="KW-0739">Sodium transport</keyword>
<dbReference type="InterPro" id="IPR038770">
    <property type="entry name" value="Na+/solute_symporter_sf"/>
</dbReference>
<feature type="transmembrane region" description="Helical" evidence="13">
    <location>
        <begin position="125"/>
        <end position="143"/>
    </location>
</feature>
<keyword evidence="11" id="KW-0325">Glycoprotein</keyword>
<evidence type="ECO:0000256" key="11">
    <source>
        <dbReference type="ARBA" id="ARBA00023180"/>
    </source>
</evidence>
<evidence type="ECO:0000256" key="12">
    <source>
        <dbReference type="ARBA" id="ARBA00023201"/>
    </source>
</evidence>